<dbReference type="PANTHER" id="PTHR22599">
    <property type="entry name" value="MPS ONE BINDER KINASE ACTIVATOR-LIKE MOB"/>
    <property type="match status" value="1"/>
</dbReference>
<name>A0ABR2INE2_9EUKA</name>
<organism evidence="1 2">
    <name type="scientific">Tritrichomonas musculus</name>
    <dbReference type="NCBI Taxonomy" id="1915356"/>
    <lineage>
        <taxon>Eukaryota</taxon>
        <taxon>Metamonada</taxon>
        <taxon>Parabasalia</taxon>
        <taxon>Tritrichomonadida</taxon>
        <taxon>Tritrichomonadidae</taxon>
        <taxon>Tritrichomonas</taxon>
    </lineage>
</organism>
<reference evidence="1 2" key="1">
    <citation type="submission" date="2024-04" db="EMBL/GenBank/DDBJ databases">
        <title>Tritrichomonas musculus Genome.</title>
        <authorList>
            <person name="Alves-Ferreira E."/>
            <person name="Grigg M."/>
            <person name="Lorenzi H."/>
            <person name="Galac M."/>
        </authorList>
    </citation>
    <scope>NUCLEOTIDE SEQUENCE [LARGE SCALE GENOMIC DNA]</scope>
    <source>
        <strain evidence="1 2">EAF2021</strain>
    </source>
</reference>
<proteinExistence type="predicted"/>
<gene>
    <name evidence="1" type="ORF">M9Y10_009403</name>
</gene>
<dbReference type="SMART" id="SM01388">
    <property type="entry name" value="Mob1_phocein"/>
    <property type="match status" value="1"/>
</dbReference>
<dbReference type="Pfam" id="PF03637">
    <property type="entry name" value="Mob1_phocein"/>
    <property type="match status" value="1"/>
</dbReference>
<dbReference type="SUPFAM" id="SSF101152">
    <property type="entry name" value="Mob1/phocein"/>
    <property type="match status" value="1"/>
</dbReference>
<evidence type="ECO:0000313" key="2">
    <source>
        <dbReference type="Proteomes" id="UP001470230"/>
    </source>
</evidence>
<keyword evidence="2" id="KW-1185">Reference proteome</keyword>
<protein>
    <submittedName>
        <fullName evidence="1">Mitotic exit network component</fullName>
    </submittedName>
</protein>
<dbReference type="InterPro" id="IPR036703">
    <property type="entry name" value="MOB_kinase_act_sf"/>
</dbReference>
<dbReference type="Gene3D" id="1.20.140.30">
    <property type="entry name" value="MOB kinase activator"/>
    <property type="match status" value="1"/>
</dbReference>
<evidence type="ECO:0000313" key="1">
    <source>
        <dbReference type="EMBL" id="KAK8866440.1"/>
    </source>
</evidence>
<comment type="caution">
    <text evidence="1">The sequence shown here is derived from an EMBL/GenBank/DDBJ whole genome shotgun (WGS) entry which is preliminary data.</text>
</comment>
<dbReference type="InterPro" id="IPR005301">
    <property type="entry name" value="MOB_kinase_act_fam"/>
</dbReference>
<dbReference type="Proteomes" id="UP001470230">
    <property type="component" value="Unassembled WGS sequence"/>
</dbReference>
<accession>A0ABR2INE2</accession>
<sequence length="222" mass="26115">MCECNDHTYRSTGISLRPNGNIMLRLPEDNVYNENKVQSINFREEVKLPKGQDVNDWIAKHLSELINEVSMLFSLMTEFCTEKSCPKMTAGNGYKYLWSEEIENEKGEKKIVTYDLPAPSYINNLISWIKSCIDDTDLFPVSPNANYPPNFISIVKSMMKRLFRFYAHIYYHHLHHFEQLKVDAVLNTSFRHFIYLALEFQLVTPDQIEPLRDYIEFILNND</sequence>
<dbReference type="EMBL" id="JAPFFF010000015">
    <property type="protein sequence ID" value="KAK8866440.1"/>
    <property type="molecule type" value="Genomic_DNA"/>
</dbReference>